<evidence type="ECO:0008006" key="13">
    <source>
        <dbReference type="Google" id="ProtNLM"/>
    </source>
</evidence>
<evidence type="ECO:0000313" key="10">
    <source>
        <dbReference type="Proteomes" id="UP000062398"/>
    </source>
</evidence>
<reference evidence="1 7" key="1">
    <citation type="journal article" date="2014" name="J. Bacteriol.">
        <title>Role of an Archaeal PitA Transporter in the Copper and Arsenic Resistance of Metallosphaera sedula, an Extreme Thermoacidophile.</title>
        <authorList>
            <person name="McCarthy S."/>
            <person name="Ai C."/>
            <person name="Wheaton G."/>
            <person name="Tevatia R."/>
            <person name="Eckrich V."/>
            <person name="Kelly R."/>
            <person name="Blum P."/>
        </authorList>
    </citation>
    <scope>NUCLEOTIDE SEQUENCE [LARGE SCALE GENOMIC DNA]</scope>
    <source>
        <strain evidence="1 7">CuR1</strain>
    </source>
</reference>
<sequence length="118" mass="12878">MDERGVQTLDRVMAQLVESGEALEQFLRLVNALNRSGILPFLIGLAENLDVTLSTLTEQNTGLIKTLNVIYAALNGDEEVQDVSLTQILKEFNDPDVKRGLLLVLKILKAIGSASKQG</sequence>
<dbReference type="RefSeq" id="WP_012021264.1">
    <property type="nucleotide sequence ID" value="NZ_AP019770.1"/>
</dbReference>
<evidence type="ECO:0000313" key="1">
    <source>
        <dbReference type="EMBL" id="AIM27462.1"/>
    </source>
</evidence>
<dbReference type="EMBL" id="CP012173">
    <property type="protein sequence ID" value="AKV76572.1"/>
    <property type="molecule type" value="Genomic_DNA"/>
</dbReference>
<evidence type="ECO:0000313" key="2">
    <source>
        <dbReference type="EMBL" id="AKV74333.1"/>
    </source>
</evidence>
<dbReference type="Proteomes" id="UP000061362">
    <property type="component" value="Chromosome"/>
</dbReference>
<evidence type="ECO:0000313" key="11">
    <source>
        <dbReference type="Proteomes" id="UP000062475"/>
    </source>
</evidence>
<evidence type="ECO:0000313" key="3">
    <source>
        <dbReference type="EMBL" id="AKV76572.1"/>
    </source>
</evidence>
<evidence type="ECO:0000313" key="8">
    <source>
        <dbReference type="Proteomes" id="UP000056255"/>
    </source>
</evidence>
<dbReference type="Proteomes" id="UP000062475">
    <property type="component" value="Chromosome"/>
</dbReference>
<dbReference type="EMBL" id="CP012174">
    <property type="protein sequence ID" value="AKV78824.1"/>
    <property type="molecule type" value="Genomic_DNA"/>
</dbReference>
<dbReference type="PANTHER" id="PTHR38433">
    <property type="match status" value="1"/>
</dbReference>
<proteinExistence type="predicted"/>
<dbReference type="PANTHER" id="PTHR38433:SF1">
    <property type="entry name" value="DUF1641 DOMAIN-CONTAINING PROTEIN"/>
    <property type="match status" value="1"/>
</dbReference>
<evidence type="ECO:0000313" key="9">
    <source>
        <dbReference type="Proteomes" id="UP000061362"/>
    </source>
</evidence>
<dbReference type="Proteomes" id="UP000068832">
    <property type="component" value="Chromosome"/>
</dbReference>
<dbReference type="Proteomes" id="UP000029084">
    <property type="component" value="Chromosome"/>
</dbReference>
<dbReference type="AlphaFoldDB" id="A0A088E6T1"/>
<accession>A0A088E6T1</accession>
<evidence type="ECO:0000313" key="12">
    <source>
        <dbReference type="Proteomes" id="UP000068832"/>
    </source>
</evidence>
<dbReference type="OMA" id="MADIIRM"/>
<dbReference type="GeneID" id="91755818"/>
<evidence type="ECO:0000313" key="4">
    <source>
        <dbReference type="EMBL" id="AKV78824.1"/>
    </source>
</evidence>
<dbReference type="Proteomes" id="UP000062398">
    <property type="component" value="Chromosome"/>
</dbReference>
<dbReference type="PATRIC" id="fig|43687.5.peg.1440"/>
<gene>
    <name evidence="1" type="ORF">HA72_1319</name>
    <name evidence="2" type="ORF">MsedA_1337</name>
    <name evidence="3" type="ORF">MsedB_1339</name>
    <name evidence="4" type="ORF">MsedC_1337</name>
    <name evidence="5" type="ORF">MsedD_1338</name>
    <name evidence="6" type="ORF">MsedE_1343</name>
</gene>
<protein>
    <recommendedName>
        <fullName evidence="13">DUF1641 domain-containing protein</fullName>
    </recommendedName>
</protein>
<dbReference type="Proteomes" id="UP000056255">
    <property type="component" value="Chromosome"/>
</dbReference>
<reference evidence="9 10" key="2">
    <citation type="journal article" date="2015" name="Genome Announc.">
        <title>Complete Genome Sequences of Evolved Arsenate-Resistant Metallosphaera sedula Strains.</title>
        <authorList>
            <person name="Ai C."/>
            <person name="McCarthy S."/>
            <person name="Schackwitz W."/>
            <person name="Martin J."/>
            <person name="Lipzen A."/>
            <person name="Blum P."/>
        </authorList>
    </citation>
    <scope>NUCLEOTIDE SEQUENCE [LARGE SCALE GENOMIC DNA]</scope>
    <source>
        <strain evidence="4 10">ARS120-1</strain>
        <strain evidence="5 9">ARS120-2</strain>
        <strain evidence="2 12">ARS50-1</strain>
        <strain evidence="3 11">ARS50-2</strain>
    </source>
</reference>
<dbReference type="EMBL" id="CP008822">
    <property type="protein sequence ID" value="AIM27462.1"/>
    <property type="molecule type" value="Genomic_DNA"/>
</dbReference>
<dbReference type="EMBL" id="CP012176">
    <property type="protein sequence ID" value="AKV83307.1"/>
    <property type="molecule type" value="Genomic_DNA"/>
</dbReference>
<dbReference type="InterPro" id="IPR012440">
    <property type="entry name" value="DUF1641"/>
</dbReference>
<name>A0A088E6T1_9CREN</name>
<dbReference type="EMBL" id="CP012175">
    <property type="protein sequence ID" value="AKV81069.1"/>
    <property type="molecule type" value="Genomic_DNA"/>
</dbReference>
<organism evidence="1 7">
    <name type="scientific">Metallosphaera sedula</name>
    <dbReference type="NCBI Taxonomy" id="43687"/>
    <lineage>
        <taxon>Archaea</taxon>
        <taxon>Thermoproteota</taxon>
        <taxon>Thermoprotei</taxon>
        <taxon>Sulfolobales</taxon>
        <taxon>Sulfolobaceae</taxon>
        <taxon>Metallosphaera</taxon>
    </lineage>
</organism>
<dbReference type="EMBL" id="CP012172">
    <property type="protein sequence ID" value="AKV74333.1"/>
    <property type="molecule type" value="Genomic_DNA"/>
</dbReference>
<dbReference type="Pfam" id="PF07849">
    <property type="entry name" value="DUF1641"/>
    <property type="match status" value="1"/>
</dbReference>
<reference evidence="6 8" key="3">
    <citation type="submission" date="2015-07" db="EMBL/GenBank/DDBJ databases">
        <title>Physiological, transcriptional responses and genome re-sequencing of acid resistant extremely thermoacidophilic Metallosphaera sedula SARC-M1.</title>
        <authorList>
            <person name="Ai C."/>
            <person name="McCarthy S."/>
            <person name="Eckrich V."/>
            <person name="Rudrappa D."/>
            <person name="Qiu G."/>
            <person name="Blum P."/>
        </authorList>
    </citation>
    <scope>NUCLEOTIDE SEQUENCE [LARGE SCALE GENOMIC DNA]</scope>
    <source>
        <strain evidence="6 8">SARC-M1</strain>
    </source>
</reference>
<evidence type="ECO:0000313" key="5">
    <source>
        <dbReference type="EMBL" id="AKV81069.1"/>
    </source>
</evidence>
<evidence type="ECO:0000313" key="7">
    <source>
        <dbReference type="Proteomes" id="UP000029084"/>
    </source>
</evidence>
<evidence type="ECO:0000313" key="6">
    <source>
        <dbReference type="EMBL" id="AKV83307.1"/>
    </source>
</evidence>
<dbReference type="OrthoDB" id="36283at2157"/>